<proteinExistence type="predicted"/>
<feature type="transmembrane region" description="Helical" evidence="1">
    <location>
        <begin position="131"/>
        <end position="153"/>
    </location>
</feature>
<feature type="transmembrane region" description="Helical" evidence="1">
    <location>
        <begin position="63"/>
        <end position="85"/>
    </location>
</feature>
<organism evidence="2 3">
    <name type="scientific">Pseudorhizobium endolithicum</name>
    <dbReference type="NCBI Taxonomy" id="1191678"/>
    <lineage>
        <taxon>Bacteria</taxon>
        <taxon>Pseudomonadati</taxon>
        <taxon>Pseudomonadota</taxon>
        <taxon>Alphaproteobacteria</taxon>
        <taxon>Hyphomicrobiales</taxon>
        <taxon>Rhizobiaceae</taxon>
        <taxon>Rhizobium/Agrobacterium group</taxon>
        <taxon>Pseudorhizobium</taxon>
    </lineage>
</organism>
<keyword evidence="1" id="KW-1133">Transmembrane helix</keyword>
<keyword evidence="3" id="KW-1185">Reference proteome</keyword>
<dbReference type="RefSeq" id="WP_142591855.1">
    <property type="nucleotide sequence ID" value="NZ_CABFWF030000006.1"/>
</dbReference>
<evidence type="ECO:0000256" key="1">
    <source>
        <dbReference type="SAM" id="Phobius"/>
    </source>
</evidence>
<protein>
    <recommendedName>
        <fullName evidence="4">DUF2214 domain-containing protein</fullName>
    </recommendedName>
</protein>
<reference evidence="2 3" key="1">
    <citation type="submission" date="2020-11" db="EMBL/GenBank/DDBJ databases">
        <authorList>
            <person name="Lassalle F."/>
        </authorList>
    </citation>
    <scope>NUCLEOTIDE SEQUENCE [LARGE SCALE GENOMIC DNA]</scope>
    <source>
        <strain evidence="2 3">JC140</strain>
    </source>
</reference>
<keyword evidence="1" id="KW-0812">Transmembrane</keyword>
<evidence type="ECO:0008006" key="4">
    <source>
        <dbReference type="Google" id="ProtNLM"/>
    </source>
</evidence>
<accession>A0ABN7JJN2</accession>
<keyword evidence="1" id="KW-0472">Membrane</keyword>
<dbReference type="Proteomes" id="UP000606921">
    <property type="component" value="Unassembled WGS sequence"/>
</dbReference>
<comment type="caution">
    <text evidence="2">The sequence shown here is derived from an EMBL/GenBank/DDBJ whole genome shotgun (WGS) entry which is preliminary data.</text>
</comment>
<evidence type="ECO:0000313" key="2">
    <source>
        <dbReference type="EMBL" id="CAD7028428.1"/>
    </source>
</evidence>
<evidence type="ECO:0000313" key="3">
    <source>
        <dbReference type="Proteomes" id="UP000606921"/>
    </source>
</evidence>
<name>A0ABN7JJN2_9HYPH</name>
<dbReference type="EMBL" id="CABFWF030000006">
    <property type="protein sequence ID" value="CAD7028428.1"/>
    <property type="molecule type" value="Genomic_DNA"/>
</dbReference>
<feature type="transmembrane region" description="Helical" evidence="1">
    <location>
        <begin position="97"/>
        <end position="119"/>
    </location>
</feature>
<gene>
    <name evidence="2" type="ORF">REJC140_02625</name>
</gene>
<feature type="transmembrane region" description="Helical" evidence="1">
    <location>
        <begin position="21"/>
        <end position="43"/>
    </location>
</feature>
<sequence length="156" mass="16359">MEWLAPLAQTWFARALVTSPVLYPLVSAAHIMAIGLLFGGIIALDMRMLGLGSAVPLPAAARYLSRIAGIGLLLAVLTGFCLFCVRPLEYAGNPAFLAKLALVALGLLNILAVHLSAGWRQLLAGGTPQAATRIGATISILIWTGAIIAGRWIGFL</sequence>